<dbReference type="CDD" id="cd17535">
    <property type="entry name" value="REC_NarL-like"/>
    <property type="match status" value="1"/>
</dbReference>
<evidence type="ECO:0000256" key="3">
    <source>
        <dbReference type="PROSITE-ProRule" id="PRU00169"/>
    </source>
</evidence>
<dbReference type="PRINTS" id="PR00038">
    <property type="entry name" value="HTHLUXR"/>
</dbReference>
<keyword evidence="7" id="KW-1185">Reference proteome</keyword>
<comment type="caution">
    <text evidence="6">The sequence shown here is derived from an EMBL/GenBank/DDBJ whole genome shotgun (WGS) entry which is preliminary data.</text>
</comment>
<feature type="domain" description="HTH luxR-type" evidence="4">
    <location>
        <begin position="146"/>
        <end position="210"/>
    </location>
</feature>
<evidence type="ECO:0000313" key="7">
    <source>
        <dbReference type="Proteomes" id="UP001501243"/>
    </source>
</evidence>
<name>A0ABP8QMA6_9BACT</name>
<protein>
    <submittedName>
        <fullName evidence="6">Response regulator transcription factor</fullName>
    </submittedName>
</protein>
<sequence length="210" mass="23130">MEKTRISVVEDLPDIREGLRFLLNQTTEFTCLAAYASAEEALADLRPGCLPELVIMDISLPGLSGIECIRQAKRRFPAVEFVVFTVFEDSEQVFAALAAGASGYLLKRTPPHKLVDALVELRDGGSPMSASIARKLVATFQPAPAPAETPGELSPREHDVLAALAKGLLYKEIGAKLGISVHTVRQHIHRIYQKLHVQNRTEALNKFFDR</sequence>
<gene>
    <name evidence="6" type="ORF">GCM10023172_35490</name>
</gene>
<keyword evidence="2" id="KW-0238">DNA-binding</keyword>
<dbReference type="EMBL" id="BAABGQ010000008">
    <property type="protein sequence ID" value="GAA4506342.1"/>
    <property type="molecule type" value="Genomic_DNA"/>
</dbReference>
<evidence type="ECO:0000259" key="4">
    <source>
        <dbReference type="PROSITE" id="PS50043"/>
    </source>
</evidence>
<dbReference type="InterPro" id="IPR058245">
    <property type="entry name" value="NreC/VraR/RcsB-like_REC"/>
</dbReference>
<dbReference type="SUPFAM" id="SSF52172">
    <property type="entry name" value="CheY-like"/>
    <property type="match status" value="1"/>
</dbReference>
<dbReference type="SMART" id="SM00448">
    <property type="entry name" value="REC"/>
    <property type="match status" value="1"/>
</dbReference>
<dbReference type="Pfam" id="PF00196">
    <property type="entry name" value="GerE"/>
    <property type="match status" value="1"/>
</dbReference>
<feature type="domain" description="Response regulatory" evidence="5">
    <location>
        <begin position="5"/>
        <end position="122"/>
    </location>
</feature>
<dbReference type="InterPro" id="IPR000792">
    <property type="entry name" value="Tscrpt_reg_LuxR_C"/>
</dbReference>
<dbReference type="PROSITE" id="PS00622">
    <property type="entry name" value="HTH_LUXR_1"/>
    <property type="match status" value="1"/>
</dbReference>
<evidence type="ECO:0000259" key="5">
    <source>
        <dbReference type="PROSITE" id="PS50110"/>
    </source>
</evidence>
<dbReference type="RefSeq" id="WP_208132957.1">
    <property type="nucleotide sequence ID" value="NZ_BAABGQ010000008.1"/>
</dbReference>
<organism evidence="6 7">
    <name type="scientific">Hymenobacter ginsengisoli</name>
    <dbReference type="NCBI Taxonomy" id="1051626"/>
    <lineage>
        <taxon>Bacteria</taxon>
        <taxon>Pseudomonadati</taxon>
        <taxon>Bacteroidota</taxon>
        <taxon>Cytophagia</taxon>
        <taxon>Cytophagales</taxon>
        <taxon>Hymenobacteraceae</taxon>
        <taxon>Hymenobacter</taxon>
    </lineage>
</organism>
<dbReference type="InterPro" id="IPR001789">
    <property type="entry name" value="Sig_transdc_resp-reg_receiver"/>
</dbReference>
<dbReference type="PANTHER" id="PTHR43214">
    <property type="entry name" value="TWO-COMPONENT RESPONSE REGULATOR"/>
    <property type="match status" value="1"/>
</dbReference>
<dbReference type="Proteomes" id="UP001501243">
    <property type="component" value="Unassembled WGS sequence"/>
</dbReference>
<evidence type="ECO:0000313" key="6">
    <source>
        <dbReference type="EMBL" id="GAA4506342.1"/>
    </source>
</evidence>
<reference evidence="7" key="1">
    <citation type="journal article" date="2019" name="Int. J. Syst. Evol. Microbiol.">
        <title>The Global Catalogue of Microorganisms (GCM) 10K type strain sequencing project: providing services to taxonomists for standard genome sequencing and annotation.</title>
        <authorList>
            <consortium name="The Broad Institute Genomics Platform"/>
            <consortium name="The Broad Institute Genome Sequencing Center for Infectious Disease"/>
            <person name="Wu L."/>
            <person name="Ma J."/>
        </authorList>
    </citation>
    <scope>NUCLEOTIDE SEQUENCE [LARGE SCALE GENOMIC DNA]</scope>
    <source>
        <strain evidence="7">JCM 17841</strain>
    </source>
</reference>
<proteinExistence type="predicted"/>
<dbReference type="PROSITE" id="PS50110">
    <property type="entry name" value="RESPONSE_REGULATORY"/>
    <property type="match status" value="1"/>
</dbReference>
<evidence type="ECO:0000256" key="2">
    <source>
        <dbReference type="ARBA" id="ARBA00023125"/>
    </source>
</evidence>
<dbReference type="CDD" id="cd06170">
    <property type="entry name" value="LuxR_C_like"/>
    <property type="match status" value="1"/>
</dbReference>
<evidence type="ECO:0000256" key="1">
    <source>
        <dbReference type="ARBA" id="ARBA00022553"/>
    </source>
</evidence>
<dbReference type="InterPro" id="IPR016032">
    <property type="entry name" value="Sig_transdc_resp-reg_C-effctor"/>
</dbReference>
<feature type="modified residue" description="4-aspartylphosphate" evidence="3">
    <location>
        <position position="57"/>
    </location>
</feature>
<dbReference type="SMART" id="SM00421">
    <property type="entry name" value="HTH_LUXR"/>
    <property type="match status" value="1"/>
</dbReference>
<dbReference type="PANTHER" id="PTHR43214:SF43">
    <property type="entry name" value="TWO-COMPONENT RESPONSE REGULATOR"/>
    <property type="match status" value="1"/>
</dbReference>
<keyword evidence="1 3" id="KW-0597">Phosphoprotein</keyword>
<dbReference type="InterPro" id="IPR039420">
    <property type="entry name" value="WalR-like"/>
</dbReference>
<dbReference type="Pfam" id="PF00072">
    <property type="entry name" value="Response_reg"/>
    <property type="match status" value="1"/>
</dbReference>
<accession>A0ABP8QMA6</accession>
<dbReference type="InterPro" id="IPR011006">
    <property type="entry name" value="CheY-like_superfamily"/>
</dbReference>
<dbReference type="Gene3D" id="3.40.50.2300">
    <property type="match status" value="1"/>
</dbReference>
<dbReference type="SUPFAM" id="SSF46894">
    <property type="entry name" value="C-terminal effector domain of the bipartite response regulators"/>
    <property type="match status" value="1"/>
</dbReference>
<dbReference type="PROSITE" id="PS50043">
    <property type="entry name" value="HTH_LUXR_2"/>
    <property type="match status" value="1"/>
</dbReference>